<dbReference type="GO" id="GO:0017111">
    <property type="term" value="F:ribonucleoside triphosphate phosphatase activity"/>
    <property type="evidence" value="ECO:0007669"/>
    <property type="project" value="InterPro"/>
</dbReference>
<dbReference type="InterPro" id="IPR002637">
    <property type="entry name" value="RdgB/HAM1"/>
</dbReference>
<keyword evidence="4 10" id="KW-0547">Nucleotide-binding</keyword>
<dbReference type="Proteomes" id="UP000185544">
    <property type="component" value="Chromosome"/>
</dbReference>
<dbReference type="AlphaFoldDB" id="A0A1L6MYR8"/>
<dbReference type="GO" id="GO:0009146">
    <property type="term" value="P:purine nucleoside triphosphate catabolic process"/>
    <property type="evidence" value="ECO:0007669"/>
    <property type="project" value="UniProtKB-UniRule"/>
</dbReference>
<protein>
    <recommendedName>
        <fullName evidence="10">dITP/XTP pyrophosphatase</fullName>
        <ecNumber evidence="10">3.6.1.66</ecNumber>
    </recommendedName>
    <alternativeName>
        <fullName evidence="10">Non-canonical purine NTP pyrophosphatase</fullName>
    </alternativeName>
    <alternativeName>
        <fullName evidence="10">Non-standard purine NTP pyrophosphatase</fullName>
    </alternativeName>
    <alternativeName>
        <fullName evidence="10">Nucleoside-triphosphate diphosphatase</fullName>
    </alternativeName>
    <alternativeName>
        <fullName evidence="10">Nucleoside-triphosphate pyrophosphatase</fullName>
        <shortName evidence="10">NTPase</shortName>
    </alternativeName>
</protein>
<comment type="catalytic activity">
    <reaction evidence="9 10">
        <text>XTP + H2O = XMP + diphosphate + H(+)</text>
        <dbReference type="Rhea" id="RHEA:28610"/>
        <dbReference type="ChEBI" id="CHEBI:15377"/>
        <dbReference type="ChEBI" id="CHEBI:15378"/>
        <dbReference type="ChEBI" id="CHEBI:33019"/>
        <dbReference type="ChEBI" id="CHEBI:57464"/>
        <dbReference type="ChEBI" id="CHEBI:61314"/>
        <dbReference type="EC" id="3.6.1.66"/>
    </reaction>
</comment>
<evidence type="ECO:0000313" key="12">
    <source>
        <dbReference type="Proteomes" id="UP000185544"/>
    </source>
</evidence>
<comment type="catalytic activity">
    <reaction evidence="8 10">
        <text>dITP + H2O = dIMP + diphosphate + H(+)</text>
        <dbReference type="Rhea" id="RHEA:28342"/>
        <dbReference type="ChEBI" id="CHEBI:15377"/>
        <dbReference type="ChEBI" id="CHEBI:15378"/>
        <dbReference type="ChEBI" id="CHEBI:33019"/>
        <dbReference type="ChEBI" id="CHEBI:61194"/>
        <dbReference type="ChEBI" id="CHEBI:61382"/>
        <dbReference type="EC" id="3.6.1.66"/>
    </reaction>
</comment>
<evidence type="ECO:0000256" key="3">
    <source>
        <dbReference type="ARBA" id="ARBA00022723"/>
    </source>
</evidence>
<feature type="binding site" evidence="10">
    <location>
        <position position="186"/>
    </location>
    <ligand>
        <name>substrate</name>
    </ligand>
</feature>
<keyword evidence="6 10" id="KW-0460">Magnesium</keyword>
<dbReference type="GO" id="GO:0009117">
    <property type="term" value="P:nucleotide metabolic process"/>
    <property type="evidence" value="ECO:0007669"/>
    <property type="project" value="UniProtKB-KW"/>
</dbReference>
<evidence type="ECO:0000256" key="7">
    <source>
        <dbReference type="ARBA" id="ARBA00023080"/>
    </source>
</evidence>
<evidence type="ECO:0000256" key="6">
    <source>
        <dbReference type="ARBA" id="ARBA00022842"/>
    </source>
</evidence>
<feature type="active site" description="Proton acceptor" evidence="10">
    <location>
        <position position="73"/>
    </location>
</feature>
<feature type="binding site" evidence="10">
    <location>
        <position position="44"/>
    </location>
    <ligand>
        <name>Mg(2+)</name>
        <dbReference type="ChEBI" id="CHEBI:18420"/>
    </ligand>
</feature>
<dbReference type="GO" id="GO:0000166">
    <property type="term" value="F:nucleotide binding"/>
    <property type="evidence" value="ECO:0007669"/>
    <property type="project" value="UniProtKB-KW"/>
</dbReference>
<dbReference type="CDD" id="cd00515">
    <property type="entry name" value="HAM1"/>
    <property type="match status" value="1"/>
</dbReference>
<dbReference type="HAMAP" id="MF_01405">
    <property type="entry name" value="Non_canon_purine_NTPase"/>
    <property type="match status" value="1"/>
</dbReference>
<dbReference type="GO" id="GO:0036222">
    <property type="term" value="F:XTP diphosphatase activity"/>
    <property type="evidence" value="ECO:0007669"/>
    <property type="project" value="UniProtKB-UniRule"/>
</dbReference>
<dbReference type="PANTHER" id="PTHR11067">
    <property type="entry name" value="INOSINE TRIPHOSPHATE PYROPHOSPHATASE/HAM1 PROTEIN"/>
    <property type="match status" value="1"/>
</dbReference>
<dbReference type="KEGG" id="pabo:BCY86_07680"/>
<organism evidence="11 12">
    <name type="scientific">Pajaroellobacter abortibovis</name>
    <dbReference type="NCBI Taxonomy" id="1882918"/>
    <lineage>
        <taxon>Bacteria</taxon>
        <taxon>Pseudomonadati</taxon>
        <taxon>Myxococcota</taxon>
        <taxon>Polyangia</taxon>
        <taxon>Polyangiales</taxon>
        <taxon>Polyangiaceae</taxon>
    </lineage>
</organism>
<keyword evidence="12" id="KW-1185">Reference proteome</keyword>
<keyword evidence="3 10" id="KW-0479">Metal-binding</keyword>
<dbReference type="STRING" id="1882918.BCY86_07680"/>
<proteinExistence type="inferred from homology"/>
<dbReference type="FunFam" id="3.90.950.10:FF:000001">
    <property type="entry name" value="dITP/XTP pyrophosphatase"/>
    <property type="match status" value="1"/>
</dbReference>
<dbReference type="InterPro" id="IPR029001">
    <property type="entry name" value="ITPase-like_fam"/>
</dbReference>
<dbReference type="OrthoDB" id="9807456at2"/>
<evidence type="ECO:0000256" key="9">
    <source>
        <dbReference type="ARBA" id="ARBA00052017"/>
    </source>
</evidence>
<keyword evidence="5 10" id="KW-0378">Hydrolase</keyword>
<comment type="subunit">
    <text evidence="2 10">Homodimer.</text>
</comment>
<sequence>MSLTLLVASSNQHKLREFNHIFAQLPLTLLPFTEHPSTHSLIVEEKENTFSENAIQKARLIAEKGQIITLADDSGLEVDALDGKPGVRSARFAHEHASDAENRLTLWTALSAKCPSSLPSNFFPARFRCVLAIVDPASPHTPHIFEGACEGHVTLTPSGTHGFGYDPMFTPLGAEQTFAELSLTQKMKLSHRGAALQRLIPWLQSYVLSHS</sequence>
<dbReference type="EMBL" id="CP016908">
    <property type="protein sequence ID" value="APS00565.1"/>
    <property type="molecule type" value="Genomic_DNA"/>
</dbReference>
<comment type="function">
    <text evidence="10">Pyrophosphatase that catalyzes the hydrolysis of nucleoside triphosphates to their monophosphate derivatives, with a high preference for the non-canonical purine nucleotides XTP (xanthosine triphosphate), dITP (deoxyinosine triphosphate) and ITP. Seems to function as a house-cleaning enzyme that removes non-canonical purine nucleotides from the nucleotide pool, thus preventing their incorporation into DNA/RNA and avoiding chromosomal lesions.</text>
</comment>
<feature type="binding site" evidence="10">
    <location>
        <begin position="163"/>
        <end position="166"/>
    </location>
    <ligand>
        <name>substrate</name>
    </ligand>
</feature>
<feature type="binding site" evidence="10">
    <location>
        <position position="74"/>
    </location>
    <ligand>
        <name>substrate</name>
    </ligand>
</feature>
<feature type="binding site" evidence="10">
    <location>
        <begin position="9"/>
        <end position="14"/>
    </location>
    <ligand>
        <name>substrate</name>
    </ligand>
</feature>
<dbReference type="PANTHER" id="PTHR11067:SF9">
    <property type="entry name" value="INOSINE TRIPHOSPHATE PYROPHOSPHATASE"/>
    <property type="match status" value="1"/>
</dbReference>
<evidence type="ECO:0000256" key="4">
    <source>
        <dbReference type="ARBA" id="ARBA00022741"/>
    </source>
</evidence>
<evidence type="ECO:0000256" key="1">
    <source>
        <dbReference type="ARBA" id="ARBA00008023"/>
    </source>
</evidence>
<feature type="binding site" evidence="10">
    <location>
        <position position="73"/>
    </location>
    <ligand>
        <name>Mg(2+)</name>
        <dbReference type="ChEBI" id="CHEBI:18420"/>
    </ligand>
</feature>
<evidence type="ECO:0000256" key="2">
    <source>
        <dbReference type="ARBA" id="ARBA00011738"/>
    </source>
</evidence>
<dbReference type="GO" id="GO:0046872">
    <property type="term" value="F:metal ion binding"/>
    <property type="evidence" value="ECO:0007669"/>
    <property type="project" value="UniProtKB-KW"/>
</dbReference>
<gene>
    <name evidence="11" type="ORF">BCY86_07680</name>
</gene>
<evidence type="ECO:0000256" key="10">
    <source>
        <dbReference type="HAMAP-Rule" id="MF_01405"/>
    </source>
</evidence>
<dbReference type="Gene3D" id="3.90.950.10">
    <property type="match status" value="1"/>
</dbReference>
<feature type="binding site" evidence="10">
    <location>
        <begin position="191"/>
        <end position="192"/>
    </location>
    <ligand>
        <name>substrate</name>
    </ligand>
</feature>
<dbReference type="GO" id="GO:0036220">
    <property type="term" value="F:ITP diphosphatase activity"/>
    <property type="evidence" value="ECO:0007669"/>
    <property type="project" value="UniProtKB-UniRule"/>
</dbReference>
<comment type="similarity">
    <text evidence="1 10">Belongs to the HAM1 NTPase family.</text>
</comment>
<evidence type="ECO:0000313" key="11">
    <source>
        <dbReference type="EMBL" id="APS00565.1"/>
    </source>
</evidence>
<evidence type="ECO:0000256" key="8">
    <source>
        <dbReference type="ARBA" id="ARBA00051875"/>
    </source>
</evidence>
<name>A0A1L6MYR8_9BACT</name>
<keyword evidence="7 10" id="KW-0546">Nucleotide metabolism</keyword>
<evidence type="ECO:0000256" key="5">
    <source>
        <dbReference type="ARBA" id="ARBA00022801"/>
    </source>
</evidence>
<dbReference type="InterPro" id="IPR020922">
    <property type="entry name" value="dITP/XTP_pyrophosphatase"/>
</dbReference>
<comment type="catalytic activity">
    <reaction evidence="10">
        <text>ITP + H2O = IMP + diphosphate + H(+)</text>
        <dbReference type="Rhea" id="RHEA:29399"/>
        <dbReference type="ChEBI" id="CHEBI:15377"/>
        <dbReference type="ChEBI" id="CHEBI:15378"/>
        <dbReference type="ChEBI" id="CHEBI:33019"/>
        <dbReference type="ChEBI" id="CHEBI:58053"/>
        <dbReference type="ChEBI" id="CHEBI:61402"/>
        <dbReference type="EC" id="3.6.1.66"/>
    </reaction>
</comment>
<dbReference type="SUPFAM" id="SSF52972">
    <property type="entry name" value="ITPase-like"/>
    <property type="match status" value="1"/>
</dbReference>
<dbReference type="GO" id="GO:0035870">
    <property type="term" value="F:dITP diphosphatase activity"/>
    <property type="evidence" value="ECO:0007669"/>
    <property type="project" value="UniProtKB-UniRule"/>
</dbReference>
<dbReference type="RefSeq" id="WP_075277234.1">
    <property type="nucleotide sequence ID" value="NZ_CP016908.1"/>
</dbReference>
<reference evidence="11 12" key="1">
    <citation type="submission" date="2016-08" db="EMBL/GenBank/DDBJ databases">
        <title>Identification and validation of antigenic proteins from Pajaroellobacter abortibovis using de-novo genome sequence assembly and reverse vaccinology.</title>
        <authorList>
            <person name="Welly B.T."/>
            <person name="Miller M.R."/>
            <person name="Stott J.L."/>
            <person name="Blanchard M.T."/>
            <person name="Islas-Trejo A.D."/>
            <person name="O'Rourke S.M."/>
            <person name="Young A.E."/>
            <person name="Medrano J.F."/>
            <person name="Van Eenennaam A.L."/>
        </authorList>
    </citation>
    <scope>NUCLEOTIDE SEQUENCE [LARGE SCALE GENOMIC DNA]</scope>
    <source>
        <strain evidence="11 12">BTF92-0548A/99-0131</strain>
    </source>
</reference>
<comment type="cofactor">
    <cofactor evidence="10">
        <name>Mg(2+)</name>
        <dbReference type="ChEBI" id="CHEBI:18420"/>
    </cofactor>
    <text evidence="10">Binds 1 Mg(2+) ion per subunit.</text>
</comment>
<accession>A0A1L6MYR8</accession>
<dbReference type="Pfam" id="PF01725">
    <property type="entry name" value="Ham1p_like"/>
    <property type="match status" value="1"/>
</dbReference>
<dbReference type="GO" id="GO:0005829">
    <property type="term" value="C:cytosol"/>
    <property type="evidence" value="ECO:0007669"/>
    <property type="project" value="TreeGrafter"/>
</dbReference>
<dbReference type="EC" id="3.6.1.66" evidence="10"/>